<dbReference type="Pfam" id="PF02308">
    <property type="entry name" value="MgtC"/>
    <property type="match status" value="1"/>
</dbReference>
<dbReference type="PANTHER" id="PTHR33778:SF1">
    <property type="entry name" value="MAGNESIUM TRANSPORTER YHID-RELATED"/>
    <property type="match status" value="1"/>
</dbReference>
<evidence type="ECO:0000256" key="3">
    <source>
        <dbReference type="ARBA" id="ARBA00022475"/>
    </source>
</evidence>
<keyword evidence="6 8" id="KW-0472">Membrane</keyword>
<comment type="caution">
    <text evidence="10">The sequence shown here is derived from an EMBL/GenBank/DDBJ whole genome shotgun (WGS) entry which is preliminary data.</text>
</comment>
<feature type="transmembrane region" description="Helical" evidence="8">
    <location>
        <begin position="38"/>
        <end position="63"/>
    </location>
</feature>
<evidence type="ECO:0000313" key="11">
    <source>
        <dbReference type="Proteomes" id="UP000609651"/>
    </source>
</evidence>
<dbReference type="Proteomes" id="UP000609651">
    <property type="component" value="Unassembled WGS sequence"/>
</dbReference>
<evidence type="ECO:0000256" key="7">
    <source>
        <dbReference type="SAM" id="MobiDB-lite"/>
    </source>
</evidence>
<feature type="transmembrane region" description="Helical" evidence="8">
    <location>
        <begin position="75"/>
        <end position="92"/>
    </location>
</feature>
<proteinExistence type="inferred from homology"/>
<sequence length="178" mass="18295">MEELTLGEIVVRILSAAGIAGVLGWEREVHDKPAGLRTNMMVAIGAATVTIVTIELCLSLSAFPHDGIRADPVRAVSGVIGGLGFLGAGAILQSRGNVRGMTTAATIWVVGGLGVACGLGMFRVAVTAAVTAFIVLLAVGRLEAHGLKSKSREPNREDEAPHKADSAVAANPPARRTP</sequence>
<reference evidence="10 11" key="1">
    <citation type="journal article" date="2020" name="Syst. Appl. Microbiol.">
        <title>Alienimonas chondri sp. nov., a novel planctomycete isolated from the biofilm of the red alga Chondrus crispus.</title>
        <authorList>
            <person name="Vitorino I."/>
            <person name="Albuquerque L."/>
            <person name="Wiegand S."/>
            <person name="Kallscheuer N."/>
            <person name="da Costa M.S."/>
            <person name="Lobo-da-Cunha A."/>
            <person name="Jogler C."/>
            <person name="Lage O.M."/>
        </authorList>
    </citation>
    <scope>NUCLEOTIDE SEQUENCE [LARGE SCALE GENOMIC DNA]</scope>
    <source>
        <strain evidence="10 11">LzC2</strain>
    </source>
</reference>
<feature type="transmembrane region" description="Helical" evidence="8">
    <location>
        <begin position="104"/>
        <end position="122"/>
    </location>
</feature>
<feature type="region of interest" description="Disordered" evidence="7">
    <location>
        <begin position="147"/>
        <end position="178"/>
    </location>
</feature>
<comment type="subcellular location">
    <subcellularLocation>
        <location evidence="1">Cell membrane</location>
        <topology evidence="1">Multi-pass membrane protein</topology>
    </subcellularLocation>
</comment>
<dbReference type="PANTHER" id="PTHR33778">
    <property type="entry name" value="PROTEIN MGTC"/>
    <property type="match status" value="1"/>
</dbReference>
<comment type="similarity">
    <text evidence="2">Belongs to the MgtC/SapB family.</text>
</comment>
<gene>
    <name evidence="10" type="ORF">LzC2_04110</name>
</gene>
<dbReference type="InterPro" id="IPR003416">
    <property type="entry name" value="MgtC/SapB/SrpB/YhiD_fam"/>
</dbReference>
<evidence type="ECO:0000256" key="4">
    <source>
        <dbReference type="ARBA" id="ARBA00022692"/>
    </source>
</evidence>
<evidence type="ECO:0000313" key="10">
    <source>
        <dbReference type="EMBL" id="NNJ24355.1"/>
    </source>
</evidence>
<dbReference type="InterPro" id="IPR049177">
    <property type="entry name" value="MgtC_SapB_SrpB_YhiD_N"/>
</dbReference>
<evidence type="ECO:0000256" key="5">
    <source>
        <dbReference type="ARBA" id="ARBA00022989"/>
    </source>
</evidence>
<dbReference type="PRINTS" id="PR01837">
    <property type="entry name" value="MGTCSAPBPROT"/>
</dbReference>
<accession>A0ABX1V863</accession>
<evidence type="ECO:0000256" key="6">
    <source>
        <dbReference type="ARBA" id="ARBA00023136"/>
    </source>
</evidence>
<evidence type="ECO:0000256" key="8">
    <source>
        <dbReference type="SAM" id="Phobius"/>
    </source>
</evidence>
<keyword evidence="3" id="KW-1003">Cell membrane</keyword>
<evidence type="ECO:0000259" key="9">
    <source>
        <dbReference type="Pfam" id="PF02308"/>
    </source>
</evidence>
<feature type="transmembrane region" description="Helical" evidence="8">
    <location>
        <begin position="6"/>
        <end position="26"/>
    </location>
</feature>
<protein>
    <recommendedName>
        <fullName evidence="9">MgtC/SapB/SrpB/YhiD N-terminal domain-containing protein</fullName>
    </recommendedName>
</protein>
<dbReference type="RefSeq" id="WP_171183210.1">
    <property type="nucleotide sequence ID" value="NZ_WTPX01000007.1"/>
</dbReference>
<feature type="domain" description="MgtC/SapB/SrpB/YhiD N-terminal" evidence="9">
    <location>
        <begin position="14"/>
        <end position="143"/>
    </location>
</feature>
<dbReference type="EMBL" id="WTPX01000007">
    <property type="protein sequence ID" value="NNJ24355.1"/>
    <property type="molecule type" value="Genomic_DNA"/>
</dbReference>
<keyword evidence="11" id="KW-1185">Reference proteome</keyword>
<evidence type="ECO:0000256" key="2">
    <source>
        <dbReference type="ARBA" id="ARBA00009298"/>
    </source>
</evidence>
<keyword evidence="4 8" id="KW-0812">Transmembrane</keyword>
<organism evidence="10 11">
    <name type="scientific">Alienimonas chondri</name>
    <dbReference type="NCBI Taxonomy" id="2681879"/>
    <lineage>
        <taxon>Bacteria</taxon>
        <taxon>Pseudomonadati</taxon>
        <taxon>Planctomycetota</taxon>
        <taxon>Planctomycetia</taxon>
        <taxon>Planctomycetales</taxon>
        <taxon>Planctomycetaceae</taxon>
        <taxon>Alienimonas</taxon>
    </lineage>
</organism>
<evidence type="ECO:0000256" key="1">
    <source>
        <dbReference type="ARBA" id="ARBA00004651"/>
    </source>
</evidence>
<keyword evidence="5 8" id="KW-1133">Transmembrane helix</keyword>
<name>A0ABX1V863_9PLAN</name>
<feature type="compositionally biased region" description="Basic and acidic residues" evidence="7">
    <location>
        <begin position="147"/>
        <end position="165"/>
    </location>
</feature>